<evidence type="ECO:0000259" key="2">
    <source>
        <dbReference type="PROSITE" id="PS51781"/>
    </source>
</evidence>
<organism evidence="3 4">
    <name type="scientific">Candidatus Gottesmanbacteria bacterium CG1_02_37_22</name>
    <dbReference type="NCBI Taxonomy" id="1805209"/>
    <lineage>
        <taxon>Bacteria</taxon>
        <taxon>Candidatus Gottesmaniibacteriota</taxon>
    </lineage>
</organism>
<proteinExistence type="predicted"/>
<feature type="domain" description="SH3b" evidence="2">
    <location>
        <begin position="210"/>
        <end position="278"/>
    </location>
</feature>
<accession>A0A1J4TT70</accession>
<dbReference type="EMBL" id="MNUY01000024">
    <property type="protein sequence ID" value="OIO14864.1"/>
    <property type="molecule type" value="Genomic_DNA"/>
</dbReference>
<gene>
    <name evidence="3" type="ORF">AUJ73_01635</name>
</gene>
<feature type="transmembrane region" description="Helical" evidence="1">
    <location>
        <begin position="5"/>
        <end position="24"/>
    </location>
</feature>
<dbReference type="STRING" id="1805209.AUJ73_01635"/>
<evidence type="ECO:0000313" key="4">
    <source>
        <dbReference type="Proteomes" id="UP000183120"/>
    </source>
</evidence>
<dbReference type="Pfam" id="PF08239">
    <property type="entry name" value="SH3_3"/>
    <property type="match status" value="1"/>
</dbReference>
<dbReference type="SMART" id="SM00287">
    <property type="entry name" value="SH3b"/>
    <property type="match status" value="1"/>
</dbReference>
<dbReference type="InterPro" id="IPR013229">
    <property type="entry name" value="PEGA"/>
</dbReference>
<dbReference type="PROSITE" id="PS51781">
    <property type="entry name" value="SH3B"/>
    <property type="match status" value="1"/>
</dbReference>
<name>A0A1J4TT70_9BACT</name>
<dbReference type="Proteomes" id="UP000183120">
    <property type="component" value="Unassembled WGS sequence"/>
</dbReference>
<reference evidence="3 4" key="1">
    <citation type="journal article" date="2016" name="Environ. Microbiol.">
        <title>Genomic resolution of a cold subsurface aquifer community provides metabolic insights for novel microbes adapted to high CO concentrations.</title>
        <authorList>
            <person name="Probst A.J."/>
            <person name="Castelle C.J."/>
            <person name="Singh A."/>
            <person name="Brown C.T."/>
            <person name="Anantharaman K."/>
            <person name="Sharon I."/>
            <person name="Hug L.A."/>
            <person name="Burstein D."/>
            <person name="Emerson J.B."/>
            <person name="Thomas B.C."/>
            <person name="Banfield J.F."/>
        </authorList>
    </citation>
    <scope>NUCLEOTIDE SEQUENCE [LARGE SCALE GENOMIC DNA]</scope>
    <source>
        <strain evidence="3">CG1_02_37_22</strain>
    </source>
</reference>
<dbReference type="AlphaFoldDB" id="A0A1J4TT70"/>
<evidence type="ECO:0000313" key="3">
    <source>
        <dbReference type="EMBL" id="OIO14864.1"/>
    </source>
</evidence>
<dbReference type="InterPro" id="IPR003646">
    <property type="entry name" value="SH3-like_bac-type"/>
</dbReference>
<protein>
    <recommendedName>
        <fullName evidence="2">SH3b domain-containing protein</fullName>
    </recommendedName>
</protein>
<comment type="caution">
    <text evidence="3">The sequence shown here is derived from an EMBL/GenBank/DDBJ whole genome shotgun (WGS) entry which is preliminary data.</text>
</comment>
<keyword evidence="1" id="KW-0472">Membrane</keyword>
<dbReference type="Gene3D" id="2.30.30.40">
    <property type="entry name" value="SH3 Domains"/>
    <property type="match status" value="1"/>
</dbReference>
<dbReference type="Pfam" id="PF08308">
    <property type="entry name" value="PEGA"/>
    <property type="match status" value="1"/>
</dbReference>
<keyword evidence="1" id="KW-1133">Transmembrane helix</keyword>
<sequence>MSKKLLFIILIIIVVFAFVGYQFISKMQLGAVSGLKVVSSPSADVFLNDKLIGKTPYEGKHAAGEYVLKLIPEDTSSQVVSWQGKIVLQPSLLTYVKRELGSSELTSSGDMLFLEKISGSEAQIVVLSSPDASKVIIDGQEKGITPLVLRDVASGENDVAISSPGFVGRTVRVQTMQGYKVTVNFQMALSGDSALVEGVTPTPGGEITQGDKQYVLIKDTPTGFLRVRSGPSTSAKEIGRVKPGEKSVFIEEQEGWYKINYEEGKEGWISNRYAEKVK</sequence>
<evidence type="ECO:0000256" key="1">
    <source>
        <dbReference type="SAM" id="Phobius"/>
    </source>
</evidence>
<keyword evidence="1" id="KW-0812">Transmembrane</keyword>